<dbReference type="Proteomes" id="UP000606786">
    <property type="component" value="Unassembled WGS sequence"/>
</dbReference>
<keyword evidence="2" id="KW-1185">Reference proteome</keyword>
<protein>
    <submittedName>
        <fullName evidence="1">(Mediterranean fruit fly) hypothetical protein</fullName>
    </submittedName>
</protein>
<reference evidence="1" key="1">
    <citation type="submission" date="2020-11" db="EMBL/GenBank/DDBJ databases">
        <authorList>
            <person name="Whitehead M."/>
        </authorList>
    </citation>
    <scope>NUCLEOTIDE SEQUENCE</scope>
    <source>
        <strain evidence="1">EGII</strain>
    </source>
</reference>
<dbReference type="AlphaFoldDB" id="A0A811UD02"/>
<accession>A0A811UD02</accession>
<dbReference type="EMBL" id="CAJHJT010000001">
    <property type="protein sequence ID" value="CAD6995345.1"/>
    <property type="molecule type" value="Genomic_DNA"/>
</dbReference>
<evidence type="ECO:0000313" key="1">
    <source>
        <dbReference type="EMBL" id="CAD6995345.1"/>
    </source>
</evidence>
<evidence type="ECO:0000313" key="2">
    <source>
        <dbReference type="Proteomes" id="UP000606786"/>
    </source>
</evidence>
<sequence>LCTFTAQVDDNMPRQTLCRRGLRSSRRILCQQSSDNFTFASTFINGTKPVGRLIA</sequence>
<proteinExistence type="predicted"/>
<comment type="caution">
    <text evidence="1">The sequence shown here is derived from an EMBL/GenBank/DDBJ whole genome shotgun (WGS) entry which is preliminary data.</text>
</comment>
<organism evidence="1 2">
    <name type="scientific">Ceratitis capitata</name>
    <name type="common">Mediterranean fruit fly</name>
    <name type="synonym">Tephritis capitata</name>
    <dbReference type="NCBI Taxonomy" id="7213"/>
    <lineage>
        <taxon>Eukaryota</taxon>
        <taxon>Metazoa</taxon>
        <taxon>Ecdysozoa</taxon>
        <taxon>Arthropoda</taxon>
        <taxon>Hexapoda</taxon>
        <taxon>Insecta</taxon>
        <taxon>Pterygota</taxon>
        <taxon>Neoptera</taxon>
        <taxon>Endopterygota</taxon>
        <taxon>Diptera</taxon>
        <taxon>Brachycera</taxon>
        <taxon>Muscomorpha</taxon>
        <taxon>Tephritoidea</taxon>
        <taxon>Tephritidae</taxon>
        <taxon>Ceratitis</taxon>
        <taxon>Ceratitis</taxon>
    </lineage>
</organism>
<feature type="non-terminal residue" evidence="1">
    <location>
        <position position="1"/>
    </location>
</feature>
<gene>
    <name evidence="1" type="ORF">CCAP1982_LOCUS4064</name>
</gene>
<name>A0A811UD02_CERCA</name>